<dbReference type="RefSeq" id="WP_103721604.1">
    <property type="nucleotide sequence ID" value="NZ_PQFZ01000038.1"/>
</dbReference>
<dbReference type="PANTHER" id="PTHR45436:SF1">
    <property type="entry name" value="SENSOR PROTEIN QSEC"/>
    <property type="match status" value="1"/>
</dbReference>
<dbReference type="InterPro" id="IPR036097">
    <property type="entry name" value="HisK_dim/P_sf"/>
</dbReference>
<evidence type="ECO:0000256" key="2">
    <source>
        <dbReference type="ARBA" id="ARBA00004370"/>
    </source>
</evidence>
<feature type="domain" description="Histidine kinase" evidence="11">
    <location>
        <begin position="244"/>
        <end position="456"/>
    </location>
</feature>
<comment type="subcellular location">
    <subcellularLocation>
        <location evidence="2">Membrane</location>
    </subcellularLocation>
</comment>
<keyword evidence="5" id="KW-0808">Transferase</keyword>
<comment type="catalytic activity">
    <reaction evidence="1">
        <text>ATP + protein L-histidine = ADP + protein N-phospho-L-histidine.</text>
        <dbReference type="EC" id="2.7.13.3"/>
    </reaction>
</comment>
<protein>
    <recommendedName>
        <fullName evidence="3">histidine kinase</fullName>
        <ecNumber evidence="3">2.7.13.3</ecNumber>
    </recommendedName>
</protein>
<evidence type="ECO:0000256" key="4">
    <source>
        <dbReference type="ARBA" id="ARBA00022553"/>
    </source>
</evidence>
<dbReference type="OrthoDB" id="8673316at2"/>
<dbReference type="Gene3D" id="1.10.287.130">
    <property type="match status" value="1"/>
</dbReference>
<dbReference type="InterPro" id="IPR003660">
    <property type="entry name" value="HAMP_dom"/>
</dbReference>
<dbReference type="CDD" id="cd00082">
    <property type="entry name" value="HisKA"/>
    <property type="match status" value="1"/>
</dbReference>
<dbReference type="SMART" id="SM00388">
    <property type="entry name" value="HisKA"/>
    <property type="match status" value="1"/>
</dbReference>
<dbReference type="InterPro" id="IPR013727">
    <property type="entry name" value="2CSK_N"/>
</dbReference>
<dbReference type="InterPro" id="IPR005467">
    <property type="entry name" value="His_kinase_dom"/>
</dbReference>
<dbReference type="SMART" id="SM00387">
    <property type="entry name" value="HATPase_c"/>
    <property type="match status" value="1"/>
</dbReference>
<keyword evidence="4" id="KW-0597">Phosphoprotein</keyword>
<dbReference type="Gene3D" id="3.30.565.10">
    <property type="entry name" value="Histidine kinase-like ATPase, C-terminal domain"/>
    <property type="match status" value="1"/>
</dbReference>
<evidence type="ECO:0000256" key="9">
    <source>
        <dbReference type="ARBA" id="ARBA00023012"/>
    </source>
</evidence>
<dbReference type="EC" id="2.7.13.3" evidence="3"/>
<evidence type="ECO:0000256" key="5">
    <source>
        <dbReference type="ARBA" id="ARBA00022679"/>
    </source>
</evidence>
<keyword evidence="10" id="KW-0472">Membrane</keyword>
<feature type="domain" description="HAMP" evidence="12">
    <location>
        <begin position="184"/>
        <end position="236"/>
    </location>
</feature>
<gene>
    <name evidence="13" type="ORF">CYD53_13813</name>
</gene>
<dbReference type="Pfam" id="PF02518">
    <property type="entry name" value="HATPase_c"/>
    <property type="match status" value="1"/>
</dbReference>
<dbReference type="GO" id="GO:0000155">
    <property type="term" value="F:phosphorelay sensor kinase activity"/>
    <property type="evidence" value="ECO:0007669"/>
    <property type="project" value="InterPro"/>
</dbReference>
<dbReference type="CDD" id="cd00075">
    <property type="entry name" value="HATPase"/>
    <property type="match status" value="1"/>
</dbReference>
<dbReference type="PROSITE" id="PS50885">
    <property type="entry name" value="HAMP"/>
    <property type="match status" value="1"/>
</dbReference>
<proteinExistence type="predicted"/>
<dbReference type="AlphaFoldDB" id="A0A2S4LS12"/>
<evidence type="ECO:0000256" key="1">
    <source>
        <dbReference type="ARBA" id="ARBA00000085"/>
    </source>
</evidence>
<reference evidence="13 14" key="1">
    <citation type="submission" date="2018-01" db="EMBL/GenBank/DDBJ databases">
        <title>Genomic Encyclopedia of Type Strains, Phase III (KMG-III): the genomes of soil and plant-associated and newly described type strains.</title>
        <authorList>
            <person name="Whitman W."/>
        </authorList>
    </citation>
    <scope>NUCLEOTIDE SEQUENCE [LARGE SCALE GENOMIC DNA]</scope>
    <source>
        <strain evidence="13 14">1131</strain>
    </source>
</reference>
<dbReference type="InterPro" id="IPR036890">
    <property type="entry name" value="HATPase_C_sf"/>
</dbReference>
<evidence type="ECO:0000313" key="13">
    <source>
        <dbReference type="EMBL" id="POR45241.1"/>
    </source>
</evidence>
<dbReference type="InterPro" id="IPR003594">
    <property type="entry name" value="HATPase_dom"/>
</dbReference>
<evidence type="ECO:0000256" key="7">
    <source>
        <dbReference type="ARBA" id="ARBA00022777"/>
    </source>
</evidence>
<dbReference type="PROSITE" id="PS50109">
    <property type="entry name" value="HIS_KIN"/>
    <property type="match status" value="1"/>
</dbReference>
<dbReference type="InterPro" id="IPR050428">
    <property type="entry name" value="TCS_sensor_his_kinase"/>
</dbReference>
<organism evidence="13 14">
    <name type="scientific">Bosea psychrotolerans</name>
    <dbReference type="NCBI Taxonomy" id="1871628"/>
    <lineage>
        <taxon>Bacteria</taxon>
        <taxon>Pseudomonadati</taxon>
        <taxon>Pseudomonadota</taxon>
        <taxon>Alphaproteobacteria</taxon>
        <taxon>Hyphomicrobiales</taxon>
        <taxon>Boseaceae</taxon>
        <taxon>Bosea</taxon>
    </lineage>
</organism>
<dbReference type="InterPro" id="IPR004358">
    <property type="entry name" value="Sig_transdc_His_kin-like_C"/>
</dbReference>
<dbReference type="Proteomes" id="UP000236919">
    <property type="component" value="Unassembled WGS sequence"/>
</dbReference>
<dbReference type="EMBL" id="PQFZ01000038">
    <property type="protein sequence ID" value="POR45241.1"/>
    <property type="molecule type" value="Genomic_DNA"/>
</dbReference>
<keyword evidence="14" id="KW-1185">Reference proteome</keyword>
<keyword evidence="8" id="KW-1133">Transmembrane helix</keyword>
<evidence type="ECO:0000259" key="12">
    <source>
        <dbReference type="PROSITE" id="PS50885"/>
    </source>
</evidence>
<dbReference type="Pfam" id="PF00512">
    <property type="entry name" value="HisKA"/>
    <property type="match status" value="1"/>
</dbReference>
<accession>A0A2S4LS12</accession>
<dbReference type="PRINTS" id="PR00344">
    <property type="entry name" value="BCTRLSENSOR"/>
</dbReference>
<keyword evidence="9" id="KW-0902">Two-component regulatory system</keyword>
<keyword evidence="7 13" id="KW-0418">Kinase</keyword>
<evidence type="ECO:0000256" key="3">
    <source>
        <dbReference type="ARBA" id="ARBA00012438"/>
    </source>
</evidence>
<evidence type="ECO:0000313" key="14">
    <source>
        <dbReference type="Proteomes" id="UP000236919"/>
    </source>
</evidence>
<dbReference type="InterPro" id="IPR003661">
    <property type="entry name" value="HisK_dim/P_dom"/>
</dbReference>
<dbReference type="PANTHER" id="PTHR45436">
    <property type="entry name" value="SENSOR HISTIDINE KINASE YKOH"/>
    <property type="match status" value="1"/>
</dbReference>
<dbReference type="SUPFAM" id="SSF55874">
    <property type="entry name" value="ATPase domain of HSP90 chaperone/DNA topoisomerase II/histidine kinase"/>
    <property type="match status" value="1"/>
</dbReference>
<comment type="caution">
    <text evidence="13">The sequence shown here is derived from an EMBL/GenBank/DDBJ whole genome shotgun (WGS) entry which is preliminary data.</text>
</comment>
<dbReference type="SUPFAM" id="SSF47384">
    <property type="entry name" value="Homodimeric domain of signal transducing histidine kinase"/>
    <property type="match status" value="1"/>
</dbReference>
<evidence type="ECO:0000256" key="6">
    <source>
        <dbReference type="ARBA" id="ARBA00022692"/>
    </source>
</evidence>
<evidence type="ECO:0000256" key="10">
    <source>
        <dbReference type="ARBA" id="ARBA00023136"/>
    </source>
</evidence>
<dbReference type="GO" id="GO:0005886">
    <property type="term" value="C:plasma membrane"/>
    <property type="evidence" value="ECO:0007669"/>
    <property type="project" value="TreeGrafter"/>
</dbReference>
<dbReference type="Pfam" id="PF08521">
    <property type="entry name" value="2CSK_N"/>
    <property type="match status" value="1"/>
</dbReference>
<keyword evidence="6" id="KW-0812">Transmembrane</keyword>
<evidence type="ECO:0000259" key="11">
    <source>
        <dbReference type="PROSITE" id="PS50109"/>
    </source>
</evidence>
<name>A0A2S4LS12_9HYPH</name>
<evidence type="ECO:0000256" key="8">
    <source>
        <dbReference type="ARBA" id="ARBA00022989"/>
    </source>
</evidence>
<sequence>MPRSLRGELLGWLLIPLAGLVAFNAWTTYRSAVATANLITDRTLLASARVIAEQVKDNDGRVEALIPPSALEMFASPDRDHVIYRVIAPSGELIAGFPDVAIPPRAPTDLQPVHFEARFRVEDIRAVAIAQPVVSKSAGGNALVVVATSLRGRDRLVTELWLRSLRDQTLLVGIAALLALFGLHRGLAPLLRLRSELLARDPGSLRPLAAENLQTELKPLIDALNHAFARIQTYITLQRRFVADASHQLRTPLAVLKTQATVGLRDTETAAKTEALAAIDGGLDAMARVVNQLLVLARAEPGGAAMRKEAVDFAGITRAALESRAMLAFDRRIDLSFEGDEAGLELQGHVTLLREMVANLVENALRYTPEGGAVSVRLTREPGEIHLSIEDNGPGIPEAERERVFERFYRLSSGTEGTGLGLAIVREIVAAHGGHITLSQRTPPPGLRADIVLPAS</sequence>